<dbReference type="AlphaFoldDB" id="A0A1V9ENJ9"/>
<gene>
    <name evidence="1" type="ORF">A4R26_31880</name>
</gene>
<dbReference type="InterPro" id="IPR036567">
    <property type="entry name" value="RHF-like"/>
</dbReference>
<dbReference type="InterPro" id="IPR003489">
    <property type="entry name" value="RHF/RaiA"/>
</dbReference>
<name>A0A1V9ENJ9_9BACT</name>
<dbReference type="Pfam" id="PF02482">
    <property type="entry name" value="Ribosomal_S30AE"/>
    <property type="match status" value="1"/>
</dbReference>
<sequence length="104" mass="11506">MQIQFNTDNNILGTEELRGPLEDQIVKSLSRFSKSITRVEVHLTDENSHKSGQNDKRCMLEARLEGMQPIAVSNNDATAEQAVSGAIDKLKAALDTVISKSRNH</sequence>
<dbReference type="SUPFAM" id="SSF69754">
    <property type="entry name" value="Ribosome binding protein Y (YfiA homologue)"/>
    <property type="match status" value="1"/>
</dbReference>
<keyword evidence="2" id="KW-1185">Reference proteome</keyword>
<accession>A0A1V9ENJ9</accession>
<comment type="caution">
    <text evidence="1">The sequence shown here is derived from an EMBL/GenBank/DDBJ whole genome shotgun (WGS) entry which is preliminary data.</text>
</comment>
<dbReference type="Proteomes" id="UP000192276">
    <property type="component" value="Unassembled WGS sequence"/>
</dbReference>
<dbReference type="OrthoDB" id="121633at2"/>
<organism evidence="1 2">
    <name type="scientific">Niastella populi</name>
    <dbReference type="NCBI Taxonomy" id="550983"/>
    <lineage>
        <taxon>Bacteria</taxon>
        <taxon>Pseudomonadati</taxon>
        <taxon>Bacteroidota</taxon>
        <taxon>Chitinophagia</taxon>
        <taxon>Chitinophagales</taxon>
        <taxon>Chitinophagaceae</taxon>
        <taxon>Niastella</taxon>
    </lineage>
</organism>
<dbReference type="EMBL" id="LWBP01000241">
    <property type="protein sequence ID" value="OQP47733.1"/>
    <property type="molecule type" value="Genomic_DNA"/>
</dbReference>
<dbReference type="Gene3D" id="3.30.160.100">
    <property type="entry name" value="Ribosome hibernation promotion factor-like"/>
    <property type="match status" value="1"/>
</dbReference>
<dbReference type="STRING" id="550983.A4R26_31880"/>
<evidence type="ECO:0000313" key="2">
    <source>
        <dbReference type="Proteomes" id="UP000192276"/>
    </source>
</evidence>
<proteinExistence type="predicted"/>
<protein>
    <submittedName>
        <fullName evidence="1">Ribosomal subunit interface protein</fullName>
    </submittedName>
</protein>
<evidence type="ECO:0000313" key="1">
    <source>
        <dbReference type="EMBL" id="OQP47733.1"/>
    </source>
</evidence>
<dbReference type="RefSeq" id="WP_081170485.1">
    <property type="nucleotide sequence ID" value="NZ_LWBP01000241.1"/>
</dbReference>
<reference evidence="2" key="1">
    <citation type="submission" date="2016-04" db="EMBL/GenBank/DDBJ databases">
        <authorList>
            <person name="Chen L."/>
            <person name="Zhuang W."/>
            <person name="Wang G."/>
        </authorList>
    </citation>
    <scope>NUCLEOTIDE SEQUENCE [LARGE SCALE GENOMIC DNA]</scope>
    <source>
        <strain evidence="2">208</strain>
    </source>
</reference>